<dbReference type="AlphaFoldDB" id="A0A1G2R9V8"/>
<protein>
    <submittedName>
        <fullName evidence="1">Uncharacterized protein</fullName>
    </submittedName>
</protein>
<sequence>MIVTRDDQEGTFTLFPVTQIDHGFIRTGTSLSRPGNTLYLDGRTPDGPGAQFRVRGVVIPLAGTDRDDDWQISEIVKVCRSARGGVIFVRHDVQEGKPYIVLTGAYCAKCNRKMIDPDSCRERLCVSCRAKVPVGQVLRQ</sequence>
<name>A0A1G2R9V8_9BACT</name>
<comment type="caution">
    <text evidence="1">The sequence shown here is derived from an EMBL/GenBank/DDBJ whole genome shotgun (WGS) entry which is preliminary data.</text>
</comment>
<evidence type="ECO:0000313" key="1">
    <source>
        <dbReference type="EMBL" id="OHA68881.1"/>
    </source>
</evidence>
<evidence type="ECO:0000313" key="2">
    <source>
        <dbReference type="Proteomes" id="UP000178529"/>
    </source>
</evidence>
<dbReference type="EMBL" id="MHTY01000012">
    <property type="protein sequence ID" value="OHA68881.1"/>
    <property type="molecule type" value="Genomic_DNA"/>
</dbReference>
<dbReference type="Proteomes" id="UP000178529">
    <property type="component" value="Unassembled WGS sequence"/>
</dbReference>
<gene>
    <name evidence="1" type="ORF">A3J68_00775</name>
</gene>
<accession>A0A1G2R9V8</accession>
<organism evidence="1 2">
    <name type="scientific">Candidatus Wildermuthbacteria bacterium RIFCSPHIGHO2_02_FULL_48_16</name>
    <dbReference type="NCBI Taxonomy" id="1802453"/>
    <lineage>
        <taxon>Bacteria</taxon>
        <taxon>Candidatus Wildermuthiibacteriota</taxon>
    </lineage>
</organism>
<proteinExistence type="predicted"/>
<reference evidence="1 2" key="1">
    <citation type="journal article" date="2016" name="Nat. Commun.">
        <title>Thousands of microbial genomes shed light on interconnected biogeochemical processes in an aquifer system.</title>
        <authorList>
            <person name="Anantharaman K."/>
            <person name="Brown C.T."/>
            <person name="Hug L.A."/>
            <person name="Sharon I."/>
            <person name="Castelle C.J."/>
            <person name="Probst A.J."/>
            <person name="Thomas B.C."/>
            <person name="Singh A."/>
            <person name="Wilkins M.J."/>
            <person name="Karaoz U."/>
            <person name="Brodie E.L."/>
            <person name="Williams K.H."/>
            <person name="Hubbard S.S."/>
            <person name="Banfield J.F."/>
        </authorList>
    </citation>
    <scope>NUCLEOTIDE SEQUENCE [LARGE SCALE GENOMIC DNA]</scope>
</reference>